<protein>
    <submittedName>
        <fullName evidence="3">Phosphatase PAP2 family protein</fullName>
    </submittedName>
</protein>
<keyword evidence="4" id="KW-1185">Reference proteome</keyword>
<accession>A0A972JLM9</accession>
<dbReference type="InterPro" id="IPR000326">
    <property type="entry name" value="PAP2/HPO"/>
</dbReference>
<dbReference type="EMBL" id="JAAXYH010000002">
    <property type="protein sequence ID" value="NMH64251.1"/>
    <property type="molecule type" value="Genomic_DNA"/>
</dbReference>
<dbReference type="Pfam" id="PF01569">
    <property type="entry name" value="PAP2"/>
    <property type="match status" value="1"/>
</dbReference>
<dbReference type="CDD" id="cd03394">
    <property type="entry name" value="PAP2_like_5"/>
    <property type="match status" value="1"/>
</dbReference>
<dbReference type="Gene3D" id="1.20.144.10">
    <property type="entry name" value="Phosphatidic acid phosphatase type 2/haloperoxidase"/>
    <property type="match status" value="1"/>
</dbReference>
<dbReference type="SUPFAM" id="SSF48317">
    <property type="entry name" value="Acid phosphatase/Vanadium-dependent haloperoxidase"/>
    <property type="match status" value="1"/>
</dbReference>
<dbReference type="Proteomes" id="UP000737113">
    <property type="component" value="Unassembled WGS sequence"/>
</dbReference>
<evidence type="ECO:0000313" key="3">
    <source>
        <dbReference type="EMBL" id="NMH64251.1"/>
    </source>
</evidence>
<dbReference type="SMART" id="SM00014">
    <property type="entry name" value="acidPPc"/>
    <property type="match status" value="1"/>
</dbReference>
<feature type="domain" description="Phosphatidic acid phosphatase type 2/haloperoxidase" evidence="2">
    <location>
        <begin position="56"/>
        <end position="153"/>
    </location>
</feature>
<organism evidence="3 4">
    <name type="scientific">Shewanella salipaludis</name>
    <dbReference type="NCBI Taxonomy" id="2723052"/>
    <lineage>
        <taxon>Bacteria</taxon>
        <taxon>Pseudomonadati</taxon>
        <taxon>Pseudomonadota</taxon>
        <taxon>Gammaproteobacteria</taxon>
        <taxon>Alteromonadales</taxon>
        <taxon>Shewanellaceae</taxon>
        <taxon>Shewanella</taxon>
    </lineage>
</organism>
<evidence type="ECO:0000259" key="2">
    <source>
        <dbReference type="SMART" id="SM00014"/>
    </source>
</evidence>
<gene>
    <name evidence="3" type="ORF">HC757_03585</name>
</gene>
<feature type="chain" id="PRO_5037053364" evidence="1">
    <location>
        <begin position="23"/>
        <end position="178"/>
    </location>
</feature>
<comment type="caution">
    <text evidence="3">The sequence shown here is derived from an EMBL/GenBank/DDBJ whole genome shotgun (WGS) entry which is preliminary data.</text>
</comment>
<evidence type="ECO:0000256" key="1">
    <source>
        <dbReference type="SAM" id="SignalP"/>
    </source>
</evidence>
<sequence length="178" mass="19218">MLGACLLQSTILAACMPLAAQAKSSTEQQGESLRLAIPAIALGATLFYEEGYDGSLQFFESLATNELTTYALKQAIDTRRPNGDCCNSFPSGHASTAFMGAAFIHRRYGWEYAVPAYLGAAYVGYTRVDADKHYTRDVVAGAVIGIASSFYFTEPYEGVKITPYAADGSYGIMFSGHW</sequence>
<name>A0A972JLM9_9GAMM</name>
<keyword evidence="1" id="KW-0732">Signal</keyword>
<feature type="signal peptide" evidence="1">
    <location>
        <begin position="1"/>
        <end position="22"/>
    </location>
</feature>
<proteinExistence type="predicted"/>
<dbReference type="AlphaFoldDB" id="A0A972JLM9"/>
<reference evidence="3" key="1">
    <citation type="submission" date="2020-04" db="EMBL/GenBank/DDBJ databases">
        <title>Description of Shewanella salipaludis sp. nov., isolated from a salt marsh.</title>
        <authorList>
            <person name="Park S."/>
            <person name="Yoon J.-H."/>
        </authorList>
    </citation>
    <scope>NUCLEOTIDE SEQUENCE</scope>
    <source>
        <strain evidence="3">SHSM-M6</strain>
    </source>
</reference>
<dbReference type="InterPro" id="IPR036938">
    <property type="entry name" value="PAP2/HPO_sf"/>
</dbReference>
<evidence type="ECO:0000313" key="4">
    <source>
        <dbReference type="Proteomes" id="UP000737113"/>
    </source>
</evidence>